<name>A0AAV4QT05_9ARAC</name>
<dbReference type="Proteomes" id="UP001054837">
    <property type="component" value="Unassembled WGS sequence"/>
</dbReference>
<evidence type="ECO:0000313" key="2">
    <source>
        <dbReference type="EMBL" id="GIY11267.1"/>
    </source>
</evidence>
<keyword evidence="1" id="KW-0472">Membrane</keyword>
<feature type="transmembrane region" description="Helical" evidence="1">
    <location>
        <begin position="73"/>
        <end position="91"/>
    </location>
</feature>
<keyword evidence="1" id="KW-0812">Transmembrane</keyword>
<evidence type="ECO:0000313" key="3">
    <source>
        <dbReference type="Proteomes" id="UP001054837"/>
    </source>
</evidence>
<comment type="caution">
    <text evidence="2">The sequence shown here is derived from an EMBL/GenBank/DDBJ whole genome shotgun (WGS) entry which is preliminary data.</text>
</comment>
<dbReference type="AlphaFoldDB" id="A0AAV4QT05"/>
<keyword evidence="1" id="KW-1133">Transmembrane helix</keyword>
<protein>
    <submittedName>
        <fullName evidence="2">Uncharacterized protein</fullName>
    </submittedName>
</protein>
<sequence>MLTETVVNHLSGIQTRDLGSGSSIIAPRRGQGQPLFAALSCDTCALVPFYSLTVKRSTTYFRGFIGATYLTVYFPYIGYCFSSSFSTLRFASTPHSRKRSSGTESRPDILYTVLRPPKTFQRFPLGHHSIRPSRSSRRACGQIKSIAAAAVPLGPSVTKASHHL</sequence>
<organism evidence="2 3">
    <name type="scientific">Caerostris darwini</name>
    <dbReference type="NCBI Taxonomy" id="1538125"/>
    <lineage>
        <taxon>Eukaryota</taxon>
        <taxon>Metazoa</taxon>
        <taxon>Ecdysozoa</taxon>
        <taxon>Arthropoda</taxon>
        <taxon>Chelicerata</taxon>
        <taxon>Arachnida</taxon>
        <taxon>Araneae</taxon>
        <taxon>Araneomorphae</taxon>
        <taxon>Entelegynae</taxon>
        <taxon>Araneoidea</taxon>
        <taxon>Araneidae</taxon>
        <taxon>Caerostris</taxon>
    </lineage>
</organism>
<evidence type="ECO:0000256" key="1">
    <source>
        <dbReference type="SAM" id="Phobius"/>
    </source>
</evidence>
<keyword evidence="3" id="KW-1185">Reference proteome</keyword>
<proteinExistence type="predicted"/>
<accession>A0AAV4QT05</accession>
<reference evidence="2 3" key="1">
    <citation type="submission" date="2021-06" db="EMBL/GenBank/DDBJ databases">
        <title>Caerostris darwini draft genome.</title>
        <authorList>
            <person name="Kono N."/>
            <person name="Arakawa K."/>
        </authorList>
    </citation>
    <scope>NUCLEOTIDE SEQUENCE [LARGE SCALE GENOMIC DNA]</scope>
</reference>
<dbReference type="EMBL" id="BPLQ01004890">
    <property type="protein sequence ID" value="GIY11267.1"/>
    <property type="molecule type" value="Genomic_DNA"/>
</dbReference>
<gene>
    <name evidence="2" type="ORF">CDAR_441581</name>
</gene>